<gene>
    <name evidence="3" type="ORF">M0813_21954</name>
</gene>
<feature type="coiled-coil region" evidence="1">
    <location>
        <begin position="115"/>
        <end position="188"/>
    </location>
</feature>
<reference evidence="3" key="1">
    <citation type="submission" date="2022-08" db="EMBL/GenBank/DDBJ databases">
        <title>Novel sulfate-reducing endosymbionts in the free-living metamonad Anaeramoeba.</title>
        <authorList>
            <person name="Jerlstrom-Hultqvist J."/>
            <person name="Cepicka I."/>
            <person name="Gallot-Lavallee L."/>
            <person name="Salas-Leiva D."/>
            <person name="Curtis B.A."/>
            <person name="Zahonova K."/>
            <person name="Pipaliya S."/>
            <person name="Dacks J."/>
            <person name="Roger A.J."/>
        </authorList>
    </citation>
    <scope>NUCLEOTIDE SEQUENCE</scope>
    <source>
        <strain evidence="3">Schooner1</strain>
    </source>
</reference>
<feature type="region of interest" description="Disordered" evidence="2">
    <location>
        <begin position="391"/>
        <end position="443"/>
    </location>
</feature>
<name>A0ABQ8YFZ1_9EUKA</name>
<dbReference type="Proteomes" id="UP001150062">
    <property type="component" value="Unassembled WGS sequence"/>
</dbReference>
<sequence>MNQNQTPPNNHNTKLSFLPTRSKMLLQKCTNRNLFQTPQCLSNSIYDNLQDSINKFSDFSTPINKKIPKKSQRFITHNHFLERLKQTEEVLHSREDDLLLAAKIGQNLLERSHILESVLIEKKELISQYNSQNEKKKIKFQKMKKQINENATRIKMLCIQNKKLIKQKKLLEEMQSETSQELIALEKRHKLLCYQQKLLEKKQINQKLFTDLDPNLQDENENIGEEINPNNAYEIIKKLQLQLSLRDERIYELESKIKDLQLKNKSVLEEKEKLQVFESHVGQLEQEMEKQQYDNNLKIKSYQKRINKQNEKMNLMNKIQKNSQDTILRYENQFLNFENNLKSNLGLIQEQRQQIIQLQNQLFEMKTNQTNSPNSPNSSNLFTEIINQFNSNNLTPQTPKIDDPFQLTKKQKSKKMQTKRNLQSKLEKHLDSKTKSNENVNSETNIKEEIELESQMDNTFKNGTNQDLDLDLELGLEFVQLPEREQEFETKTETETETETETKTETEIETVLETETETEFTEKTKITTHNNDLLKFEKIKLNNEDQLQQPLKENKINRNMNTKKLINESQLKIKDDNNKNIVATQLNIKTKSNLKKKIENAKDEENCIGNNKENINENKNKSITKKKLRKNLLKKFENQNYLNGFKNLSNFIKKLSLDQSQLKTFYELLLTIFTTNIKEINQETTMKKKLNNQNNSQRLNPENDFKIIINKTNNRLDKISKELLIFSNILLNNNNTNNNNNNNDLDDDELTNKKNSKTDSCILTDFILEYIKITKDLHQTTEHIYQPLFEKLKNLNNRITPKNRKKILSDKN</sequence>
<feature type="compositionally biased region" description="Basic residues" evidence="2">
    <location>
        <begin position="409"/>
        <end position="418"/>
    </location>
</feature>
<keyword evidence="4" id="KW-1185">Reference proteome</keyword>
<evidence type="ECO:0000256" key="1">
    <source>
        <dbReference type="SAM" id="Coils"/>
    </source>
</evidence>
<evidence type="ECO:0000313" key="3">
    <source>
        <dbReference type="EMBL" id="KAJ6243517.1"/>
    </source>
</evidence>
<evidence type="ECO:0000313" key="4">
    <source>
        <dbReference type="Proteomes" id="UP001150062"/>
    </source>
</evidence>
<feature type="coiled-coil region" evidence="1">
    <location>
        <begin position="591"/>
        <end position="618"/>
    </location>
</feature>
<proteinExistence type="predicted"/>
<protein>
    <submittedName>
        <fullName evidence="3">Uncharacterized protein</fullName>
    </submittedName>
</protein>
<feature type="region of interest" description="Disordered" evidence="2">
    <location>
        <begin position="485"/>
        <end position="506"/>
    </location>
</feature>
<comment type="caution">
    <text evidence="3">The sequence shown here is derived from an EMBL/GenBank/DDBJ whole genome shotgun (WGS) entry which is preliminary data.</text>
</comment>
<feature type="compositionally biased region" description="Basic and acidic residues" evidence="2">
    <location>
        <begin position="425"/>
        <end position="436"/>
    </location>
</feature>
<evidence type="ECO:0000256" key="2">
    <source>
        <dbReference type="SAM" id="MobiDB-lite"/>
    </source>
</evidence>
<organism evidence="3 4">
    <name type="scientific">Anaeramoeba flamelloides</name>
    <dbReference type="NCBI Taxonomy" id="1746091"/>
    <lineage>
        <taxon>Eukaryota</taxon>
        <taxon>Metamonada</taxon>
        <taxon>Anaeramoebidae</taxon>
        <taxon>Anaeramoeba</taxon>
    </lineage>
</organism>
<accession>A0ABQ8YFZ1</accession>
<feature type="coiled-coil region" evidence="1">
    <location>
        <begin position="250"/>
        <end position="319"/>
    </location>
</feature>
<dbReference type="EMBL" id="JAOAOG010000168">
    <property type="protein sequence ID" value="KAJ6243517.1"/>
    <property type="molecule type" value="Genomic_DNA"/>
</dbReference>
<keyword evidence="1" id="KW-0175">Coiled coil</keyword>